<reference evidence="3" key="1">
    <citation type="submission" date="2017-09" db="EMBL/GenBank/DDBJ databases">
        <title>Depth-based differentiation of microbial function through sediment-hosted aquifers and enrichment of novel symbionts in the deep terrestrial subsurface.</title>
        <authorList>
            <person name="Probst A.J."/>
            <person name="Ladd B."/>
            <person name="Jarett J.K."/>
            <person name="Geller-Mcgrath D.E."/>
            <person name="Sieber C.M.K."/>
            <person name="Emerson J.B."/>
            <person name="Anantharaman K."/>
            <person name="Thomas B.C."/>
            <person name="Malmstrom R."/>
            <person name="Stieglmeier M."/>
            <person name="Klingl A."/>
            <person name="Woyke T."/>
            <person name="Ryan C.M."/>
            <person name="Banfield J.F."/>
        </authorList>
    </citation>
    <scope>NUCLEOTIDE SEQUENCE [LARGE SCALE GENOMIC DNA]</scope>
</reference>
<evidence type="ECO:0000313" key="2">
    <source>
        <dbReference type="EMBL" id="PIT95557.1"/>
    </source>
</evidence>
<feature type="coiled-coil region" evidence="1">
    <location>
        <begin position="42"/>
        <end position="69"/>
    </location>
</feature>
<protein>
    <recommendedName>
        <fullName evidence="4">Septum formation initiator</fullName>
    </recommendedName>
</protein>
<dbReference type="EMBL" id="PFAO01000012">
    <property type="protein sequence ID" value="PIT95557.1"/>
    <property type="molecule type" value="Genomic_DNA"/>
</dbReference>
<name>A0A2M6WRW8_9BACT</name>
<organism evidence="2 3">
    <name type="scientific">Candidatus Falkowbacteria bacterium CG10_big_fil_rev_8_21_14_0_10_38_22</name>
    <dbReference type="NCBI Taxonomy" id="1974564"/>
    <lineage>
        <taxon>Bacteria</taxon>
        <taxon>Candidatus Falkowiibacteriota</taxon>
    </lineage>
</organism>
<proteinExistence type="predicted"/>
<comment type="caution">
    <text evidence="2">The sequence shown here is derived from an EMBL/GenBank/DDBJ whole genome shotgun (WGS) entry which is preliminary data.</text>
</comment>
<evidence type="ECO:0000313" key="3">
    <source>
        <dbReference type="Proteomes" id="UP000228964"/>
    </source>
</evidence>
<dbReference type="AlphaFoldDB" id="A0A2M6WRW8"/>
<evidence type="ECO:0008006" key="4">
    <source>
        <dbReference type="Google" id="ProtNLM"/>
    </source>
</evidence>
<gene>
    <name evidence="2" type="ORF">COT96_00565</name>
</gene>
<accession>A0A2M6WRW8</accession>
<dbReference type="InterPro" id="IPR007060">
    <property type="entry name" value="FtsL/DivIC"/>
</dbReference>
<evidence type="ECO:0000256" key="1">
    <source>
        <dbReference type="SAM" id="Coils"/>
    </source>
</evidence>
<dbReference type="Pfam" id="PF04977">
    <property type="entry name" value="DivIC"/>
    <property type="match status" value="1"/>
</dbReference>
<dbReference type="Proteomes" id="UP000228964">
    <property type="component" value="Unassembled WGS sequence"/>
</dbReference>
<sequence length="146" mass="16657">MINRKRKNLFIKIFSSQKLLALLGLIIIILISLPLAKNVSRRYRINQEIKELEKEISALENKNLDFKELVSYLESDQFVEEQARLKLGLKKEGEAVAVISGPTTGESPAAATSSPIYNIPGLEKIQPAKPISNLERWWRYFFEPSN</sequence>
<keyword evidence="1" id="KW-0175">Coiled coil</keyword>